<dbReference type="SMART" id="SM00421">
    <property type="entry name" value="HTH_LUXR"/>
    <property type="match status" value="1"/>
</dbReference>
<dbReference type="InterPro" id="IPR027417">
    <property type="entry name" value="P-loop_NTPase"/>
</dbReference>
<dbReference type="InterPro" id="IPR000792">
    <property type="entry name" value="Tscrpt_reg_LuxR_C"/>
</dbReference>
<keyword evidence="4" id="KW-0238">DNA-binding</keyword>
<dbReference type="InterPro" id="IPR016032">
    <property type="entry name" value="Sig_transdc_resp-reg_C-effctor"/>
</dbReference>
<dbReference type="Pfam" id="PF00196">
    <property type="entry name" value="GerE"/>
    <property type="match status" value="1"/>
</dbReference>
<dbReference type="AlphaFoldDB" id="A0A841FHG7"/>
<evidence type="ECO:0000259" key="3">
    <source>
        <dbReference type="PROSITE" id="PS50043"/>
    </source>
</evidence>
<dbReference type="Pfam" id="PF13191">
    <property type="entry name" value="AAA_16"/>
    <property type="match status" value="1"/>
</dbReference>
<proteinExistence type="predicted"/>
<dbReference type="GO" id="GO:0004016">
    <property type="term" value="F:adenylate cyclase activity"/>
    <property type="evidence" value="ECO:0007669"/>
    <property type="project" value="TreeGrafter"/>
</dbReference>
<dbReference type="CDD" id="cd06170">
    <property type="entry name" value="LuxR_C_like"/>
    <property type="match status" value="1"/>
</dbReference>
<feature type="domain" description="HTH luxR-type" evidence="3">
    <location>
        <begin position="821"/>
        <end position="885"/>
    </location>
</feature>
<dbReference type="PANTHER" id="PTHR16305:SF35">
    <property type="entry name" value="TRANSCRIPTIONAL ACTIVATOR DOMAIN"/>
    <property type="match status" value="1"/>
</dbReference>
<evidence type="ECO:0000256" key="2">
    <source>
        <dbReference type="ARBA" id="ARBA00022840"/>
    </source>
</evidence>
<dbReference type="Proteomes" id="UP000548476">
    <property type="component" value="Unassembled WGS sequence"/>
</dbReference>
<gene>
    <name evidence="4" type="ORF">HNR73_002273</name>
</gene>
<keyword evidence="2" id="KW-0067">ATP-binding</keyword>
<dbReference type="PROSITE" id="PS50043">
    <property type="entry name" value="HTH_LUXR_2"/>
    <property type="match status" value="1"/>
</dbReference>
<dbReference type="Gene3D" id="1.10.10.10">
    <property type="entry name" value="Winged helix-like DNA-binding domain superfamily/Winged helix DNA-binding domain"/>
    <property type="match status" value="1"/>
</dbReference>
<dbReference type="GO" id="GO:0005737">
    <property type="term" value="C:cytoplasm"/>
    <property type="evidence" value="ECO:0007669"/>
    <property type="project" value="TreeGrafter"/>
</dbReference>
<keyword evidence="5" id="KW-1185">Reference proteome</keyword>
<evidence type="ECO:0000256" key="1">
    <source>
        <dbReference type="ARBA" id="ARBA00022741"/>
    </source>
</evidence>
<dbReference type="GO" id="GO:0003677">
    <property type="term" value="F:DNA binding"/>
    <property type="evidence" value="ECO:0007669"/>
    <property type="project" value="UniProtKB-KW"/>
</dbReference>
<name>A0A841FHG7_9ACTN</name>
<organism evidence="4 5">
    <name type="scientific">Phytomonospora endophytica</name>
    <dbReference type="NCBI Taxonomy" id="714109"/>
    <lineage>
        <taxon>Bacteria</taxon>
        <taxon>Bacillati</taxon>
        <taxon>Actinomycetota</taxon>
        <taxon>Actinomycetes</taxon>
        <taxon>Micromonosporales</taxon>
        <taxon>Micromonosporaceae</taxon>
        <taxon>Phytomonospora</taxon>
    </lineage>
</organism>
<dbReference type="GO" id="GO:0005524">
    <property type="term" value="F:ATP binding"/>
    <property type="evidence" value="ECO:0007669"/>
    <property type="project" value="UniProtKB-KW"/>
</dbReference>
<dbReference type="EMBL" id="JACHGT010000004">
    <property type="protein sequence ID" value="MBB6034423.1"/>
    <property type="molecule type" value="Genomic_DNA"/>
</dbReference>
<dbReference type="InterPro" id="IPR041664">
    <property type="entry name" value="AAA_16"/>
</dbReference>
<dbReference type="PANTHER" id="PTHR16305">
    <property type="entry name" value="TESTICULAR SOLUBLE ADENYLYL CYCLASE"/>
    <property type="match status" value="1"/>
</dbReference>
<dbReference type="SUPFAM" id="SSF52540">
    <property type="entry name" value="P-loop containing nucleoside triphosphate hydrolases"/>
    <property type="match status" value="1"/>
</dbReference>
<comment type="caution">
    <text evidence="4">The sequence shown here is derived from an EMBL/GenBank/DDBJ whole genome shotgun (WGS) entry which is preliminary data.</text>
</comment>
<sequence>MLHGRGGELAALDTLVSSARDGAGGALVVSGEAGAGKSALLDRAATGPVKVLRAAGVEPESGMAFAALHQLLRPVAGLVERLPEPQRDALRGALGVEKAPADRFLVAAGVLSLLTEAASEGGLLVLADDVQWFDAASADALAFTARRLGGEGVALVLAARGEVPPWARGLDQLRLGGLGLNDVGALLAERAPVPPAPAVVARLAASTGGNPLALAEAAELLTPGQWEDREPLPDPLPAGAAIFAGPVAALGPAARRLLLVAALDGPGDPDVILAAAGGDGLAEAEASGLVTVGATVTFRHPLVRAAAVAEAGPALVREAHTALAAAVHADPDRRALHLAGACVGGDSDVARQLAASAERARRRGGFADAAAALIRAAALTPGRGLRAGRQRAWFLFTAARDAWLGGHPGQAAGLLADAREMAEQPVLFNEIARLHGRFQLNSGDVAEAARVLLAAATERPSVEALADASEAASHVGDVPAIIAAGRLAEPLERGFLRDVIVGVGAVLDGDASGVTLLREALGQAGDLEDAAMLLWAGAAASYLGEADAAAGFVARAGERARVSGLTGQLPVVLEFVATGERIAGRLAHSAAVAEEGLALAREAGYVNSVPAHLANLAAVSAIRGDEDACRAQAAEALSVAIPHRIGLRAGTASYALGLLDLGLGRHAAAHDRFTALAAAGPGRGHPTVTWRSSPDRIEAAVGAGDRAGAAAILADFERWSAGATSTETRALLARSRALVAEPEAALGLLSDAVAVTGGSPFEHARSALLYGERLRRAQRPAEARGHLRSAMEAFARLGAAPWTERAHGELRAAGESTEEPVADVLAALTPQELRIARMVGAGASSKEVAARLFLSPRTVEYHLYKVYPKLGVTSRTELARLLGDQ</sequence>
<dbReference type="InterPro" id="IPR036388">
    <property type="entry name" value="WH-like_DNA-bd_sf"/>
</dbReference>
<evidence type="ECO:0000313" key="5">
    <source>
        <dbReference type="Proteomes" id="UP000548476"/>
    </source>
</evidence>
<dbReference type="GO" id="GO:0006355">
    <property type="term" value="P:regulation of DNA-templated transcription"/>
    <property type="evidence" value="ECO:0007669"/>
    <property type="project" value="InterPro"/>
</dbReference>
<dbReference type="SUPFAM" id="SSF46894">
    <property type="entry name" value="C-terminal effector domain of the bipartite response regulators"/>
    <property type="match status" value="1"/>
</dbReference>
<evidence type="ECO:0000313" key="4">
    <source>
        <dbReference type="EMBL" id="MBB6034423.1"/>
    </source>
</evidence>
<keyword evidence="1" id="KW-0547">Nucleotide-binding</keyword>
<accession>A0A841FHG7</accession>
<reference evidence="4 5" key="1">
    <citation type="submission" date="2020-08" db="EMBL/GenBank/DDBJ databases">
        <title>Genomic Encyclopedia of Type Strains, Phase IV (KMG-IV): sequencing the most valuable type-strain genomes for metagenomic binning, comparative biology and taxonomic classification.</title>
        <authorList>
            <person name="Goeker M."/>
        </authorList>
    </citation>
    <scope>NUCLEOTIDE SEQUENCE [LARGE SCALE GENOMIC DNA]</scope>
    <source>
        <strain evidence="4 5">YIM 65646</strain>
    </source>
</reference>
<dbReference type="RefSeq" id="WP_184787281.1">
    <property type="nucleotide sequence ID" value="NZ_BONT01000045.1"/>
</dbReference>
<protein>
    <submittedName>
        <fullName evidence="4">DNA-binding CsgD family transcriptional regulator</fullName>
    </submittedName>
</protein>
<dbReference type="PRINTS" id="PR00038">
    <property type="entry name" value="HTHLUXR"/>
</dbReference>